<dbReference type="AlphaFoldDB" id="A0AAN7SPF1"/>
<sequence length="116" mass="13538">MDTTSSSSASSDEELDRIMELLPEIQQVRSRRDPFNLFDNREFKERYRFSKQTVNQLLYIIGENLINAQKNNEVTPINQLLITLRYYATGSFQQVLGDHINVHKSTVCRIVHRVGH</sequence>
<name>A0AAN7SPF1_9COLE</name>
<proteinExistence type="predicted"/>
<evidence type="ECO:0000313" key="3">
    <source>
        <dbReference type="Proteomes" id="UP001353858"/>
    </source>
</evidence>
<evidence type="ECO:0000259" key="1">
    <source>
        <dbReference type="Pfam" id="PF13613"/>
    </source>
</evidence>
<dbReference type="Proteomes" id="UP001353858">
    <property type="component" value="Unassembled WGS sequence"/>
</dbReference>
<gene>
    <name evidence="2" type="ORF">RN001_008929</name>
</gene>
<keyword evidence="3" id="KW-1185">Reference proteome</keyword>
<dbReference type="EMBL" id="JARPUR010000003">
    <property type="protein sequence ID" value="KAK4880783.1"/>
    <property type="molecule type" value="Genomic_DNA"/>
</dbReference>
<feature type="domain" description="Transposase Helix-turn-helix" evidence="1">
    <location>
        <begin position="75"/>
        <end position="114"/>
    </location>
</feature>
<reference evidence="3" key="1">
    <citation type="submission" date="2023-01" db="EMBL/GenBank/DDBJ databases">
        <title>Key to firefly adult light organ development and bioluminescence: homeobox transcription factors regulate luciferase expression and transportation to peroxisome.</title>
        <authorList>
            <person name="Fu X."/>
        </authorList>
    </citation>
    <scope>NUCLEOTIDE SEQUENCE [LARGE SCALE GENOMIC DNA]</scope>
</reference>
<organism evidence="2 3">
    <name type="scientific">Aquatica leii</name>
    <dbReference type="NCBI Taxonomy" id="1421715"/>
    <lineage>
        <taxon>Eukaryota</taxon>
        <taxon>Metazoa</taxon>
        <taxon>Ecdysozoa</taxon>
        <taxon>Arthropoda</taxon>
        <taxon>Hexapoda</taxon>
        <taxon>Insecta</taxon>
        <taxon>Pterygota</taxon>
        <taxon>Neoptera</taxon>
        <taxon>Endopterygota</taxon>
        <taxon>Coleoptera</taxon>
        <taxon>Polyphaga</taxon>
        <taxon>Elateriformia</taxon>
        <taxon>Elateroidea</taxon>
        <taxon>Lampyridae</taxon>
        <taxon>Luciolinae</taxon>
        <taxon>Aquatica</taxon>
    </lineage>
</organism>
<dbReference type="Pfam" id="PF13613">
    <property type="entry name" value="HTH_Tnp_4"/>
    <property type="match status" value="1"/>
</dbReference>
<accession>A0AAN7SPF1</accession>
<evidence type="ECO:0000313" key="2">
    <source>
        <dbReference type="EMBL" id="KAK4880783.1"/>
    </source>
</evidence>
<comment type="caution">
    <text evidence="2">The sequence shown here is derived from an EMBL/GenBank/DDBJ whole genome shotgun (WGS) entry which is preliminary data.</text>
</comment>
<dbReference type="InterPro" id="IPR027805">
    <property type="entry name" value="Transposase_HTH_dom"/>
</dbReference>
<protein>
    <recommendedName>
        <fullName evidence="1">Transposase Helix-turn-helix domain-containing protein</fullName>
    </recommendedName>
</protein>